<dbReference type="Gene3D" id="3.40.630.30">
    <property type="match status" value="1"/>
</dbReference>
<reference evidence="2" key="1">
    <citation type="submission" date="2020-02" db="EMBL/GenBank/DDBJ databases">
        <authorList>
            <person name="Meier V. D."/>
        </authorList>
    </citation>
    <scope>NUCLEOTIDE SEQUENCE</scope>
    <source>
        <strain evidence="2">AVDCRST_MAG14</strain>
    </source>
</reference>
<accession>A0A6J4QY52</accession>
<dbReference type="InterPro" id="IPR016181">
    <property type="entry name" value="Acyl_CoA_acyltransferase"/>
</dbReference>
<dbReference type="SUPFAM" id="SSF55729">
    <property type="entry name" value="Acyl-CoA N-acyltransferases (Nat)"/>
    <property type="match status" value="1"/>
</dbReference>
<dbReference type="CDD" id="cd04301">
    <property type="entry name" value="NAT_SF"/>
    <property type="match status" value="1"/>
</dbReference>
<protein>
    <recommendedName>
        <fullName evidence="1">N-acetyltransferase domain-containing protein</fullName>
    </recommendedName>
</protein>
<dbReference type="GO" id="GO:0016747">
    <property type="term" value="F:acyltransferase activity, transferring groups other than amino-acyl groups"/>
    <property type="evidence" value="ECO:0007669"/>
    <property type="project" value="InterPro"/>
</dbReference>
<feature type="domain" description="N-acetyltransferase" evidence="1">
    <location>
        <begin position="1"/>
        <end position="122"/>
    </location>
</feature>
<evidence type="ECO:0000313" key="2">
    <source>
        <dbReference type="EMBL" id="CAA9452984.1"/>
    </source>
</evidence>
<dbReference type="EMBL" id="CADCVG010000049">
    <property type="protein sequence ID" value="CAA9452984.1"/>
    <property type="molecule type" value="Genomic_DNA"/>
</dbReference>
<dbReference type="PROSITE" id="PS51186">
    <property type="entry name" value="GNAT"/>
    <property type="match status" value="1"/>
</dbReference>
<dbReference type="Pfam" id="PF00583">
    <property type="entry name" value="Acetyltransf_1"/>
    <property type="match status" value="1"/>
</dbReference>
<dbReference type="InterPro" id="IPR000182">
    <property type="entry name" value="GNAT_dom"/>
</dbReference>
<evidence type="ECO:0000259" key="1">
    <source>
        <dbReference type="PROSITE" id="PS51186"/>
    </source>
</evidence>
<organism evidence="2">
    <name type="scientific">uncultured Rubrobacteraceae bacterium</name>
    <dbReference type="NCBI Taxonomy" id="349277"/>
    <lineage>
        <taxon>Bacteria</taxon>
        <taxon>Bacillati</taxon>
        <taxon>Actinomycetota</taxon>
        <taxon>Rubrobacteria</taxon>
        <taxon>Rubrobacterales</taxon>
        <taxon>Rubrobacteraceae</taxon>
        <taxon>environmental samples</taxon>
    </lineage>
</organism>
<sequence>MKELSAKQARYFAEIDNVDHFALVALDPAEPDEIIAVVRFVRVPGSNRAEYAAIVEDRWQGRGLGTVLTQQLIEAALDRGIEHFYALVMPENGRMLRLLRSLELPEHERREGSDKYVEVELQELAA</sequence>
<proteinExistence type="predicted"/>
<name>A0A6J4QY52_9ACTN</name>
<gene>
    <name evidence="2" type="ORF">AVDCRST_MAG14-1180</name>
</gene>
<dbReference type="AlphaFoldDB" id="A0A6J4QY52"/>